<dbReference type="SUPFAM" id="SSF55753">
    <property type="entry name" value="Actin depolymerizing proteins"/>
    <property type="match status" value="1"/>
</dbReference>
<dbReference type="EMBL" id="JAMKFB020000021">
    <property type="protein sequence ID" value="KAL0162930.1"/>
    <property type="molecule type" value="Genomic_DNA"/>
</dbReference>
<organism evidence="1 2">
    <name type="scientific">Cirrhinus mrigala</name>
    <name type="common">Mrigala</name>
    <dbReference type="NCBI Taxonomy" id="683832"/>
    <lineage>
        <taxon>Eukaryota</taxon>
        <taxon>Metazoa</taxon>
        <taxon>Chordata</taxon>
        <taxon>Craniata</taxon>
        <taxon>Vertebrata</taxon>
        <taxon>Euteleostomi</taxon>
        <taxon>Actinopterygii</taxon>
        <taxon>Neopterygii</taxon>
        <taxon>Teleostei</taxon>
        <taxon>Ostariophysi</taxon>
        <taxon>Cypriniformes</taxon>
        <taxon>Cyprinidae</taxon>
        <taxon>Labeoninae</taxon>
        <taxon>Labeonini</taxon>
        <taxon>Cirrhinus</taxon>
    </lineage>
</organism>
<accession>A0ABD0NNE5</accession>
<protein>
    <submittedName>
        <fullName evidence="1">Uncharacterized protein</fullName>
    </submittedName>
</protein>
<dbReference type="Proteomes" id="UP001529510">
    <property type="component" value="Unassembled WGS sequence"/>
</dbReference>
<feature type="non-terminal residue" evidence="1">
    <location>
        <position position="1"/>
    </location>
</feature>
<dbReference type="InterPro" id="IPR029006">
    <property type="entry name" value="ADF-H/Gelsolin-like_dom_sf"/>
</dbReference>
<evidence type="ECO:0000313" key="2">
    <source>
        <dbReference type="Proteomes" id="UP001529510"/>
    </source>
</evidence>
<keyword evidence="2" id="KW-1185">Reference proteome</keyword>
<gene>
    <name evidence="1" type="ORF">M9458_042326</name>
</gene>
<name>A0ABD0NNE5_CIRMR</name>
<reference evidence="1 2" key="1">
    <citation type="submission" date="2024-05" db="EMBL/GenBank/DDBJ databases">
        <title>Genome sequencing and assembly of Indian major carp, Cirrhinus mrigala (Hamilton, 1822).</title>
        <authorList>
            <person name="Mohindra V."/>
            <person name="Chowdhury L.M."/>
            <person name="Lal K."/>
            <person name="Jena J.K."/>
        </authorList>
    </citation>
    <scope>NUCLEOTIDE SEQUENCE [LARGE SCALE GENOMIC DNA]</scope>
    <source>
        <strain evidence="1">CM1030</strain>
        <tissue evidence="1">Blood</tissue>
    </source>
</reference>
<dbReference type="AlphaFoldDB" id="A0ABD0NNE5"/>
<evidence type="ECO:0000313" key="1">
    <source>
        <dbReference type="EMBL" id="KAL0162930.1"/>
    </source>
</evidence>
<dbReference type="Gene3D" id="3.40.20.10">
    <property type="entry name" value="Severin"/>
    <property type="match status" value="1"/>
</dbReference>
<sequence length="50" mass="5861">TDPANRDPRTPIVKIKQGFEPPTFTGWFLGWDHDYWTTDPLERAMAELEI</sequence>
<proteinExistence type="predicted"/>
<comment type="caution">
    <text evidence="1">The sequence shown here is derived from an EMBL/GenBank/DDBJ whole genome shotgun (WGS) entry which is preliminary data.</text>
</comment>